<evidence type="ECO:0000313" key="2">
    <source>
        <dbReference type="EMBL" id="WAH40228.1"/>
    </source>
</evidence>
<sequence length="187" mass="21023">MSSRRTSLPTFVYHRDPVQTGAIEPRQIVCAACGEHSPYAYLGPVFADDEIEQICPWCIEDGQAAAKFDAEFVDATDCEPVADASSLDLLVTRTPGFAGWQQERWLSHCGDFCTYIANIPNTHVKEQEELIQTIDRSTSPSVDTLLKRLSESHKGPLDRLLDGETPYRIHVFECRHCGIRRGYVDYA</sequence>
<dbReference type="Proteomes" id="UP001164761">
    <property type="component" value="Chromosome"/>
</dbReference>
<proteinExistence type="inferred from homology"/>
<evidence type="ECO:0000256" key="1">
    <source>
        <dbReference type="ARBA" id="ARBA00008525"/>
    </source>
</evidence>
<dbReference type="InterPro" id="IPR005363">
    <property type="entry name" value="UPF0167"/>
</dbReference>
<accession>A0ABY6ZBT0</accession>
<name>A0ABY6ZBT0_9BACL</name>
<keyword evidence="3" id="KW-1185">Reference proteome</keyword>
<comment type="similarity">
    <text evidence="1">Belongs to the UPF0167 family.</text>
</comment>
<protein>
    <submittedName>
        <fullName evidence="2">CbrC family protein</fullName>
    </submittedName>
</protein>
<dbReference type="Pfam" id="PF03691">
    <property type="entry name" value="UPF0167"/>
    <property type="match status" value="1"/>
</dbReference>
<dbReference type="EMBL" id="CP104067">
    <property type="protein sequence ID" value="WAH40228.1"/>
    <property type="molecule type" value="Genomic_DNA"/>
</dbReference>
<gene>
    <name evidence="2" type="ORF">NZD89_17835</name>
</gene>
<dbReference type="RefSeq" id="WP_268004125.1">
    <property type="nucleotide sequence ID" value="NZ_BSUT01000001.1"/>
</dbReference>
<evidence type="ECO:0000313" key="3">
    <source>
        <dbReference type="Proteomes" id="UP001164761"/>
    </source>
</evidence>
<reference evidence="2" key="1">
    <citation type="submission" date="2022-08" db="EMBL/GenBank/DDBJ databases">
        <title>Alicyclobacillus fastidiosus DSM 17978, complete genome.</title>
        <authorList>
            <person name="Wang Q."/>
            <person name="Cai R."/>
            <person name="Wang Z."/>
        </authorList>
    </citation>
    <scope>NUCLEOTIDE SEQUENCE</scope>
    <source>
        <strain evidence="2">DSM 17978</strain>
    </source>
</reference>
<organism evidence="2 3">
    <name type="scientific">Alicyclobacillus fastidiosus</name>
    <dbReference type="NCBI Taxonomy" id="392011"/>
    <lineage>
        <taxon>Bacteria</taxon>
        <taxon>Bacillati</taxon>
        <taxon>Bacillota</taxon>
        <taxon>Bacilli</taxon>
        <taxon>Bacillales</taxon>
        <taxon>Alicyclobacillaceae</taxon>
        <taxon>Alicyclobacillus</taxon>
    </lineage>
</organism>